<dbReference type="CDD" id="cd02685">
    <property type="entry name" value="MIT_C"/>
    <property type="match status" value="1"/>
</dbReference>
<evidence type="ECO:0000259" key="2">
    <source>
        <dbReference type="Pfam" id="PF04212"/>
    </source>
</evidence>
<dbReference type="CDD" id="cd02683">
    <property type="entry name" value="MIT_1"/>
    <property type="match status" value="1"/>
</dbReference>
<dbReference type="InterPro" id="IPR038113">
    <property type="entry name" value="MITD1_C_sf"/>
</dbReference>
<evidence type="ECO:0000313" key="5">
    <source>
        <dbReference type="Proteomes" id="UP000311919"/>
    </source>
</evidence>
<comment type="caution">
    <text evidence="4">The sequence shown here is derived from an EMBL/GenBank/DDBJ whole genome shotgun (WGS) entry which is preliminary data.</text>
</comment>
<dbReference type="AlphaFoldDB" id="A0A4Z2CUG3"/>
<dbReference type="PANTHER" id="PTHR21222">
    <property type="entry name" value="MIT DOMAIN-CONTAINING PROTEIN 1"/>
    <property type="match status" value="1"/>
</dbReference>
<dbReference type="Pfam" id="PF04212">
    <property type="entry name" value="MIT"/>
    <property type="match status" value="1"/>
</dbReference>
<feature type="domain" description="MIT" evidence="2">
    <location>
        <begin position="16"/>
        <end position="75"/>
    </location>
</feature>
<accession>A0A4Z2CUG3</accession>
<dbReference type="InterPro" id="IPR007330">
    <property type="entry name" value="MIT_dom"/>
</dbReference>
<dbReference type="STRING" id="6182.A0A4Z2CUG3"/>
<feature type="domain" description="MITD1 C-terminal phospholipase D-like" evidence="3">
    <location>
        <begin position="199"/>
        <end position="279"/>
    </location>
</feature>
<keyword evidence="5" id="KW-1185">Reference proteome</keyword>
<protein>
    <submittedName>
        <fullName evidence="4">MIT domain-containing protein isoform 1</fullName>
    </submittedName>
</protein>
<dbReference type="InterPro" id="IPR032341">
    <property type="entry name" value="MITD1_C"/>
</dbReference>
<dbReference type="OrthoDB" id="19553at2759"/>
<dbReference type="Gene3D" id="1.20.58.80">
    <property type="entry name" value="Phosphotransferase system, lactose/cellobiose-type IIA subunit"/>
    <property type="match status" value="1"/>
</dbReference>
<name>A0A4Z2CUG3_SCHJA</name>
<evidence type="ECO:0000259" key="3">
    <source>
        <dbReference type="Pfam" id="PF16565"/>
    </source>
</evidence>
<dbReference type="Gene3D" id="3.30.870.30">
    <property type="entry name" value="MITD, C-terminal phospholipase D-like domain"/>
    <property type="match status" value="1"/>
</dbReference>
<proteinExistence type="predicted"/>
<dbReference type="Proteomes" id="UP000311919">
    <property type="component" value="Unassembled WGS sequence"/>
</dbReference>
<dbReference type="InterPro" id="IPR052817">
    <property type="entry name" value="MIT_domain_contain_protein1"/>
</dbReference>
<dbReference type="SUPFAM" id="SSF116846">
    <property type="entry name" value="MIT domain"/>
    <property type="match status" value="1"/>
</dbReference>
<sequence>MTSNSLIEAGSIVMVRAIELEKQLKFTESLTCYEESIGLFIKALRSIPQNTQLEFKEKLRQKVSEYITHAEKLKEKLKKESENGNYHEQIVIDEGATGFSYKRVFGRFLEDGTASKIWVDDPYIRNSYQIENFSHFCEVVVQSESDVKNIYLTTGEDTQQKSVFVMCLYAVDHRIMYYTIYFGLDSRITEPFICVRTHPYEQIEKFGYLKDDLEKHNIHFEWTFSDTLHDREIRFDNGWIVKIGRGLDYFRRPEHKFCGLGVHDYEFRSCSATTIDIFHSSILR</sequence>
<keyword evidence="1" id="KW-0175">Coiled coil</keyword>
<dbReference type="PANTHER" id="PTHR21222:SF1">
    <property type="entry name" value="MIT DOMAIN-CONTAINING PROTEIN 1"/>
    <property type="match status" value="1"/>
</dbReference>
<evidence type="ECO:0000256" key="1">
    <source>
        <dbReference type="SAM" id="Coils"/>
    </source>
</evidence>
<feature type="domain" description="MITD1 C-terminal phospholipase D-like" evidence="3">
    <location>
        <begin position="98"/>
        <end position="182"/>
    </location>
</feature>
<organism evidence="4 5">
    <name type="scientific">Schistosoma japonicum</name>
    <name type="common">Blood fluke</name>
    <dbReference type="NCBI Taxonomy" id="6182"/>
    <lineage>
        <taxon>Eukaryota</taxon>
        <taxon>Metazoa</taxon>
        <taxon>Spiralia</taxon>
        <taxon>Lophotrochozoa</taxon>
        <taxon>Platyhelminthes</taxon>
        <taxon>Trematoda</taxon>
        <taxon>Digenea</taxon>
        <taxon>Strigeidida</taxon>
        <taxon>Schistosomatoidea</taxon>
        <taxon>Schistosomatidae</taxon>
        <taxon>Schistosoma</taxon>
    </lineage>
</organism>
<dbReference type="InterPro" id="IPR036181">
    <property type="entry name" value="MIT_dom_sf"/>
</dbReference>
<reference evidence="4 5" key="1">
    <citation type="submission" date="2019-03" db="EMBL/GenBank/DDBJ databases">
        <title>An improved genome assembly of the fluke Schistosoma japonicum.</title>
        <authorList>
            <person name="Hu W."/>
            <person name="Luo F."/>
            <person name="Yin M."/>
            <person name="Mo X."/>
            <person name="Sun C."/>
            <person name="Wu Q."/>
            <person name="Zhu B."/>
            <person name="Xiang M."/>
            <person name="Wang J."/>
            <person name="Wang Y."/>
            <person name="Zhang T."/>
            <person name="Xu B."/>
            <person name="Zheng H."/>
            <person name="Feng Z."/>
        </authorList>
    </citation>
    <scope>NUCLEOTIDE SEQUENCE [LARGE SCALE GENOMIC DNA]</scope>
    <source>
        <strain evidence="4">HuSjv2</strain>
        <tissue evidence="4">Worms</tissue>
    </source>
</reference>
<feature type="coiled-coil region" evidence="1">
    <location>
        <begin position="56"/>
        <end position="83"/>
    </location>
</feature>
<dbReference type="Pfam" id="PF16565">
    <property type="entry name" value="MIT_C"/>
    <property type="match status" value="2"/>
</dbReference>
<dbReference type="InterPro" id="IPR045331">
    <property type="entry name" value="MITD1_N"/>
</dbReference>
<dbReference type="EMBL" id="SKCS01000418">
    <property type="protein sequence ID" value="TNN07926.1"/>
    <property type="molecule type" value="Genomic_DNA"/>
</dbReference>
<gene>
    <name evidence="4" type="ORF">EWB00_007377</name>
</gene>
<evidence type="ECO:0000313" key="4">
    <source>
        <dbReference type="EMBL" id="TNN07926.1"/>
    </source>
</evidence>